<sequence length="212" mass="23235">MTSPHSSSSSSPLRLQHEPTPTAAEAAPSPMRRLAPRFRAPTVVAPSRRDFCATTQLLRDLLVSTTAVLFACTTSVRTTVESPRVALATRSPRATASMSDVLAARAADATARHGRKPVGLMPSVGCLALALPLTGTLSLFVLSLERLEEEERRETQDTVVPAYERLPHERRLPRARTRAPHKQQYAGWSFIHGRAHTTPRSPLLHARTLRTP</sequence>
<reference evidence="3" key="2">
    <citation type="journal article" date="2017" name="Nat. Plants">
        <title>The Aegilops tauschii genome reveals multiple impacts of transposons.</title>
        <authorList>
            <person name="Zhao G."/>
            <person name="Zou C."/>
            <person name="Li K."/>
            <person name="Wang K."/>
            <person name="Li T."/>
            <person name="Gao L."/>
            <person name="Zhang X."/>
            <person name="Wang H."/>
            <person name="Yang Z."/>
            <person name="Liu X."/>
            <person name="Jiang W."/>
            <person name="Mao L."/>
            <person name="Kong X."/>
            <person name="Jiao Y."/>
            <person name="Jia J."/>
        </authorList>
    </citation>
    <scope>NUCLEOTIDE SEQUENCE [LARGE SCALE GENOMIC DNA]</scope>
    <source>
        <strain evidence="3">cv. AL8/78</strain>
    </source>
</reference>
<evidence type="ECO:0000313" key="3">
    <source>
        <dbReference type="Proteomes" id="UP000015105"/>
    </source>
</evidence>
<reference evidence="2" key="5">
    <citation type="journal article" date="2021" name="G3 (Bethesda)">
        <title>Aegilops tauschii genome assembly Aet v5.0 features greater sequence contiguity and improved annotation.</title>
        <authorList>
            <person name="Wang L."/>
            <person name="Zhu T."/>
            <person name="Rodriguez J.C."/>
            <person name="Deal K.R."/>
            <person name="Dubcovsky J."/>
            <person name="McGuire P.E."/>
            <person name="Lux T."/>
            <person name="Spannagl M."/>
            <person name="Mayer K.F.X."/>
            <person name="Baldrich P."/>
            <person name="Meyers B.C."/>
            <person name="Huo N."/>
            <person name="Gu Y.Q."/>
            <person name="Zhou H."/>
            <person name="Devos K.M."/>
            <person name="Bennetzen J.L."/>
            <person name="Unver T."/>
            <person name="Budak H."/>
            <person name="Gulick P.J."/>
            <person name="Galiba G."/>
            <person name="Kalapos B."/>
            <person name="Nelson D.R."/>
            <person name="Li P."/>
            <person name="You F.M."/>
            <person name="Luo M.C."/>
            <person name="Dvorak J."/>
        </authorList>
    </citation>
    <scope>NUCLEOTIDE SEQUENCE [LARGE SCALE GENOMIC DNA]</scope>
    <source>
        <strain evidence="2">cv. AL8/78</strain>
    </source>
</reference>
<feature type="compositionally biased region" description="Low complexity" evidence="1">
    <location>
        <begin position="1"/>
        <end position="30"/>
    </location>
</feature>
<dbReference type="AlphaFoldDB" id="A0A453LU85"/>
<reference evidence="2" key="4">
    <citation type="submission" date="2019-03" db="UniProtKB">
        <authorList>
            <consortium name="EnsemblPlants"/>
        </authorList>
    </citation>
    <scope>IDENTIFICATION</scope>
</reference>
<accession>A0A453LU85</accession>
<dbReference type="Gramene" id="AET5Gv20909400.1">
    <property type="protein sequence ID" value="AET5Gv20909400.1"/>
    <property type="gene ID" value="AET5Gv20909400"/>
</dbReference>
<dbReference type="Proteomes" id="UP000015105">
    <property type="component" value="Chromosome 5D"/>
</dbReference>
<evidence type="ECO:0000256" key="1">
    <source>
        <dbReference type="SAM" id="MobiDB-lite"/>
    </source>
</evidence>
<feature type="region of interest" description="Disordered" evidence="1">
    <location>
        <begin position="1"/>
        <end position="34"/>
    </location>
</feature>
<reference evidence="3" key="1">
    <citation type="journal article" date="2014" name="Science">
        <title>Ancient hybridizations among the ancestral genomes of bread wheat.</title>
        <authorList>
            <consortium name="International Wheat Genome Sequencing Consortium,"/>
            <person name="Marcussen T."/>
            <person name="Sandve S.R."/>
            <person name="Heier L."/>
            <person name="Spannagl M."/>
            <person name="Pfeifer M."/>
            <person name="Jakobsen K.S."/>
            <person name="Wulff B.B."/>
            <person name="Steuernagel B."/>
            <person name="Mayer K.F."/>
            <person name="Olsen O.A."/>
        </authorList>
    </citation>
    <scope>NUCLEOTIDE SEQUENCE [LARGE SCALE GENOMIC DNA]</scope>
    <source>
        <strain evidence="3">cv. AL8/78</strain>
    </source>
</reference>
<name>A0A453LU85_AEGTS</name>
<reference evidence="2" key="3">
    <citation type="journal article" date="2017" name="Nature">
        <title>Genome sequence of the progenitor of the wheat D genome Aegilops tauschii.</title>
        <authorList>
            <person name="Luo M.C."/>
            <person name="Gu Y.Q."/>
            <person name="Puiu D."/>
            <person name="Wang H."/>
            <person name="Twardziok S.O."/>
            <person name="Deal K.R."/>
            <person name="Huo N."/>
            <person name="Zhu T."/>
            <person name="Wang L."/>
            <person name="Wang Y."/>
            <person name="McGuire P.E."/>
            <person name="Liu S."/>
            <person name="Long H."/>
            <person name="Ramasamy R.K."/>
            <person name="Rodriguez J.C."/>
            <person name="Van S.L."/>
            <person name="Yuan L."/>
            <person name="Wang Z."/>
            <person name="Xia Z."/>
            <person name="Xiao L."/>
            <person name="Anderson O.D."/>
            <person name="Ouyang S."/>
            <person name="Liang Y."/>
            <person name="Zimin A.V."/>
            <person name="Pertea G."/>
            <person name="Qi P."/>
            <person name="Bennetzen J.L."/>
            <person name="Dai X."/>
            <person name="Dawson M.W."/>
            <person name="Muller H.G."/>
            <person name="Kugler K."/>
            <person name="Rivarola-Duarte L."/>
            <person name="Spannagl M."/>
            <person name="Mayer K.F.X."/>
            <person name="Lu F.H."/>
            <person name="Bevan M.W."/>
            <person name="Leroy P."/>
            <person name="Li P."/>
            <person name="You F.M."/>
            <person name="Sun Q."/>
            <person name="Liu Z."/>
            <person name="Lyons E."/>
            <person name="Wicker T."/>
            <person name="Salzberg S.L."/>
            <person name="Devos K.M."/>
            <person name="Dvorak J."/>
        </authorList>
    </citation>
    <scope>NUCLEOTIDE SEQUENCE [LARGE SCALE GENOMIC DNA]</scope>
    <source>
        <strain evidence="2">cv. AL8/78</strain>
    </source>
</reference>
<protein>
    <submittedName>
        <fullName evidence="2">Uncharacterized protein</fullName>
    </submittedName>
</protein>
<keyword evidence="3" id="KW-1185">Reference proteome</keyword>
<dbReference type="EnsemblPlants" id="AET5Gv20909400.1">
    <property type="protein sequence ID" value="AET5Gv20909400.1"/>
    <property type="gene ID" value="AET5Gv20909400"/>
</dbReference>
<evidence type="ECO:0000313" key="2">
    <source>
        <dbReference type="EnsemblPlants" id="AET5Gv20909400.1"/>
    </source>
</evidence>
<organism evidence="2 3">
    <name type="scientific">Aegilops tauschii subsp. strangulata</name>
    <name type="common">Goatgrass</name>
    <dbReference type="NCBI Taxonomy" id="200361"/>
    <lineage>
        <taxon>Eukaryota</taxon>
        <taxon>Viridiplantae</taxon>
        <taxon>Streptophyta</taxon>
        <taxon>Embryophyta</taxon>
        <taxon>Tracheophyta</taxon>
        <taxon>Spermatophyta</taxon>
        <taxon>Magnoliopsida</taxon>
        <taxon>Liliopsida</taxon>
        <taxon>Poales</taxon>
        <taxon>Poaceae</taxon>
        <taxon>BOP clade</taxon>
        <taxon>Pooideae</taxon>
        <taxon>Triticodae</taxon>
        <taxon>Triticeae</taxon>
        <taxon>Triticinae</taxon>
        <taxon>Aegilops</taxon>
    </lineage>
</organism>
<proteinExistence type="predicted"/>